<dbReference type="EMBL" id="KZ613967">
    <property type="protein sequence ID" value="PMD30342.1"/>
    <property type="molecule type" value="Genomic_DNA"/>
</dbReference>
<dbReference type="Proteomes" id="UP000235786">
    <property type="component" value="Unassembled WGS sequence"/>
</dbReference>
<comment type="similarity">
    <text evidence="1">Belongs to the asaB hydroxylase/desaturase family.</text>
</comment>
<evidence type="ECO:0000256" key="1">
    <source>
        <dbReference type="ARBA" id="ARBA00023604"/>
    </source>
</evidence>
<dbReference type="STRING" id="1149755.A0A2J6QVQ9"/>
<evidence type="ECO:0000313" key="3">
    <source>
        <dbReference type="Proteomes" id="UP000235786"/>
    </source>
</evidence>
<proteinExistence type="inferred from homology"/>
<reference evidence="2 3" key="1">
    <citation type="submission" date="2016-04" db="EMBL/GenBank/DDBJ databases">
        <title>A degradative enzymes factory behind the ericoid mycorrhizal symbiosis.</title>
        <authorList>
            <consortium name="DOE Joint Genome Institute"/>
            <person name="Martino E."/>
            <person name="Morin E."/>
            <person name="Grelet G."/>
            <person name="Kuo A."/>
            <person name="Kohler A."/>
            <person name="Daghino S."/>
            <person name="Barry K."/>
            <person name="Choi C."/>
            <person name="Cichocki N."/>
            <person name="Clum A."/>
            <person name="Copeland A."/>
            <person name="Hainaut M."/>
            <person name="Haridas S."/>
            <person name="Labutti K."/>
            <person name="Lindquist E."/>
            <person name="Lipzen A."/>
            <person name="Khouja H.-R."/>
            <person name="Murat C."/>
            <person name="Ohm R."/>
            <person name="Olson A."/>
            <person name="Spatafora J."/>
            <person name="Veneault-Fourrey C."/>
            <person name="Henrissat B."/>
            <person name="Grigoriev I."/>
            <person name="Martin F."/>
            <person name="Perotto S."/>
        </authorList>
    </citation>
    <scope>NUCLEOTIDE SEQUENCE [LARGE SCALE GENOMIC DNA]</scope>
    <source>
        <strain evidence="2 3">F</strain>
    </source>
</reference>
<sequence>MKKDIEATVSYWRDPGDGSLPNPEHDCEIILGHLDEQNRTMVIKDMRDNESSYSLDVQGFTVQSLPKKERDVTDPDLVGGEYFKELAELVKNVTGAKDVLFFGKINRGLARGALEPRDYKGKTVQPPAPRPHVDFAPDYAAANVCTMAPGADELLKNASRFQVLGVWKPTKVIQRDPLVFADWRTVPESDYLDIVRDKTWPGKGLVASTIKHGTESSHQWHYLSDMTPEEVFLFKHFDSKKDFGAWRCAHTSVEIPGTQNLPPRESVEVRALVVF</sequence>
<dbReference type="GO" id="GO:0016491">
    <property type="term" value="F:oxidoreductase activity"/>
    <property type="evidence" value="ECO:0007669"/>
    <property type="project" value="InterPro"/>
</dbReference>
<dbReference type="PANTHER" id="PTHR34598">
    <property type="entry name" value="BLL6449 PROTEIN"/>
    <property type="match status" value="1"/>
</dbReference>
<dbReference type="PANTHER" id="PTHR34598:SF3">
    <property type="entry name" value="OXIDOREDUCTASE AN1597"/>
    <property type="match status" value="1"/>
</dbReference>
<evidence type="ECO:0008006" key="4">
    <source>
        <dbReference type="Google" id="ProtNLM"/>
    </source>
</evidence>
<name>A0A2J6QVQ9_HYAVF</name>
<dbReference type="AlphaFoldDB" id="A0A2J6QVQ9"/>
<dbReference type="OrthoDB" id="412788at2759"/>
<evidence type="ECO:0000313" key="2">
    <source>
        <dbReference type="EMBL" id="PMD30342.1"/>
    </source>
</evidence>
<accession>A0A2J6QVQ9</accession>
<dbReference type="InterPro" id="IPR044053">
    <property type="entry name" value="AsaB-like"/>
</dbReference>
<protein>
    <recommendedName>
        <fullName evidence="4">Methyltransferase</fullName>
    </recommendedName>
</protein>
<gene>
    <name evidence="2" type="ORF">L207DRAFT_573509</name>
</gene>
<keyword evidence="3" id="KW-1185">Reference proteome</keyword>
<organism evidence="2 3">
    <name type="scientific">Hyaloscypha variabilis (strain UAMH 11265 / GT02V1 / F)</name>
    <name type="common">Meliniomyces variabilis</name>
    <dbReference type="NCBI Taxonomy" id="1149755"/>
    <lineage>
        <taxon>Eukaryota</taxon>
        <taxon>Fungi</taxon>
        <taxon>Dikarya</taxon>
        <taxon>Ascomycota</taxon>
        <taxon>Pezizomycotina</taxon>
        <taxon>Leotiomycetes</taxon>
        <taxon>Helotiales</taxon>
        <taxon>Hyaloscyphaceae</taxon>
        <taxon>Hyaloscypha</taxon>
        <taxon>Hyaloscypha variabilis</taxon>
    </lineage>
</organism>
<dbReference type="NCBIfam" id="NF041278">
    <property type="entry name" value="CmcJ_NvfI_EfuI"/>
    <property type="match status" value="1"/>
</dbReference>